<dbReference type="Gene3D" id="1.20.1600.10">
    <property type="entry name" value="Outer membrane efflux proteins (OEP)"/>
    <property type="match status" value="1"/>
</dbReference>
<keyword evidence="5" id="KW-0812">Transmembrane</keyword>
<comment type="similarity">
    <text evidence="2">Belongs to the outer membrane factor (OMF) (TC 1.B.17) family.</text>
</comment>
<evidence type="ECO:0000313" key="8">
    <source>
        <dbReference type="EMBL" id="MBO8452317.1"/>
    </source>
</evidence>
<dbReference type="GO" id="GO:0015288">
    <property type="term" value="F:porin activity"/>
    <property type="evidence" value="ECO:0007669"/>
    <property type="project" value="TreeGrafter"/>
</dbReference>
<evidence type="ECO:0000256" key="7">
    <source>
        <dbReference type="ARBA" id="ARBA00023237"/>
    </source>
</evidence>
<reference evidence="8" key="1">
    <citation type="submission" date="2020-10" db="EMBL/GenBank/DDBJ databases">
        <authorList>
            <person name="Gilroy R."/>
        </authorList>
    </citation>
    <scope>NUCLEOTIDE SEQUENCE</scope>
    <source>
        <strain evidence="8">B1-20833</strain>
    </source>
</reference>
<evidence type="ECO:0000256" key="1">
    <source>
        <dbReference type="ARBA" id="ARBA00004442"/>
    </source>
</evidence>
<dbReference type="InterPro" id="IPR003423">
    <property type="entry name" value="OMP_efflux"/>
</dbReference>
<evidence type="ECO:0000256" key="3">
    <source>
        <dbReference type="ARBA" id="ARBA00022448"/>
    </source>
</evidence>
<dbReference type="Proteomes" id="UP000823661">
    <property type="component" value="Unassembled WGS sequence"/>
</dbReference>
<dbReference type="GO" id="GO:1990281">
    <property type="term" value="C:efflux pump complex"/>
    <property type="evidence" value="ECO:0007669"/>
    <property type="project" value="TreeGrafter"/>
</dbReference>
<comment type="subcellular location">
    <subcellularLocation>
        <location evidence="1">Cell outer membrane</location>
    </subcellularLocation>
</comment>
<dbReference type="InterPro" id="IPR051906">
    <property type="entry name" value="TolC-like"/>
</dbReference>
<keyword evidence="6" id="KW-0472">Membrane</keyword>
<protein>
    <submittedName>
        <fullName evidence="8">TolC family protein</fullName>
    </submittedName>
</protein>
<proteinExistence type="inferred from homology"/>
<dbReference type="SUPFAM" id="SSF56954">
    <property type="entry name" value="Outer membrane efflux proteins (OEP)"/>
    <property type="match status" value="1"/>
</dbReference>
<gene>
    <name evidence="8" type="ORF">IAC06_05480</name>
</gene>
<dbReference type="EMBL" id="JADIMI010000052">
    <property type="protein sequence ID" value="MBO8452317.1"/>
    <property type="molecule type" value="Genomic_DNA"/>
</dbReference>
<dbReference type="GO" id="GO:0015562">
    <property type="term" value="F:efflux transmembrane transporter activity"/>
    <property type="evidence" value="ECO:0007669"/>
    <property type="project" value="InterPro"/>
</dbReference>
<evidence type="ECO:0000256" key="4">
    <source>
        <dbReference type="ARBA" id="ARBA00022452"/>
    </source>
</evidence>
<dbReference type="AlphaFoldDB" id="A0A9D9ESA0"/>
<comment type="caution">
    <text evidence="8">The sequence shown here is derived from an EMBL/GenBank/DDBJ whole genome shotgun (WGS) entry which is preliminary data.</text>
</comment>
<dbReference type="PANTHER" id="PTHR30026">
    <property type="entry name" value="OUTER MEMBRANE PROTEIN TOLC"/>
    <property type="match status" value="1"/>
</dbReference>
<dbReference type="GO" id="GO:0009279">
    <property type="term" value="C:cell outer membrane"/>
    <property type="evidence" value="ECO:0007669"/>
    <property type="project" value="UniProtKB-SubCell"/>
</dbReference>
<reference evidence="8" key="2">
    <citation type="journal article" date="2021" name="PeerJ">
        <title>Extensive microbial diversity within the chicken gut microbiome revealed by metagenomics and culture.</title>
        <authorList>
            <person name="Gilroy R."/>
            <person name="Ravi A."/>
            <person name="Getino M."/>
            <person name="Pursley I."/>
            <person name="Horton D.L."/>
            <person name="Alikhan N.F."/>
            <person name="Baker D."/>
            <person name="Gharbi K."/>
            <person name="Hall N."/>
            <person name="Watson M."/>
            <person name="Adriaenssens E.M."/>
            <person name="Foster-Nyarko E."/>
            <person name="Jarju S."/>
            <person name="Secka A."/>
            <person name="Antonio M."/>
            <person name="Oren A."/>
            <person name="Chaudhuri R.R."/>
            <person name="La Ragione R."/>
            <person name="Hildebrand F."/>
            <person name="Pallen M.J."/>
        </authorList>
    </citation>
    <scope>NUCLEOTIDE SEQUENCE</scope>
    <source>
        <strain evidence="8">B1-20833</strain>
    </source>
</reference>
<evidence type="ECO:0000256" key="6">
    <source>
        <dbReference type="ARBA" id="ARBA00023136"/>
    </source>
</evidence>
<evidence type="ECO:0000256" key="5">
    <source>
        <dbReference type="ARBA" id="ARBA00022692"/>
    </source>
</evidence>
<evidence type="ECO:0000313" key="9">
    <source>
        <dbReference type="Proteomes" id="UP000823661"/>
    </source>
</evidence>
<keyword evidence="7" id="KW-0998">Cell outer membrane</keyword>
<sequence>MTLDEAIEVARSQSVAALEAKASFVSSYWAWRSYKASRLPSLNLYGNLASFDRSLRQLQNFETGELVYTSNYNMQNSIGLSIRQNLTFTGGTLSLYTDLSRIDQFGVDAGKTWYAQPVTFYYEQPLLAYNRFKWQKKISPKQYERAKRVYIESMEQVTINAVRYYFNLMLARRNFETARTNYSNTRQMYSIAAQRLKLGSVTRDEYLQLELRMVNDSISINENEIAVREAQMTLNSLLGFDEKFEIETVTDDMLPDIQMDYDMVIAKALENSSFRLDNEIDILTAESEIAQAKADRGASVSISAKFGLSNSDAAIRETYRNLVDQEVVGISFSIPIFDWGMGKGRVKEAEARAAVVKAQVEQSENDYRRNVFTAVGQFNSQRQQCLASARAERIARERYQLIMEKFRSGSVSVTDLNTARSECDDAVRNYIDDLMNFWNYYYSLRKLTLYDFIAGKDIDVNVEELAE</sequence>
<accession>A0A9D9ESA0</accession>
<evidence type="ECO:0000256" key="2">
    <source>
        <dbReference type="ARBA" id="ARBA00007613"/>
    </source>
</evidence>
<dbReference type="Pfam" id="PF02321">
    <property type="entry name" value="OEP"/>
    <property type="match status" value="1"/>
</dbReference>
<name>A0A9D9ESA0_9BACT</name>
<organism evidence="8 9">
    <name type="scientific">Candidatus Cryptobacteroides intestinavium</name>
    <dbReference type="NCBI Taxonomy" id="2840766"/>
    <lineage>
        <taxon>Bacteria</taxon>
        <taxon>Pseudomonadati</taxon>
        <taxon>Bacteroidota</taxon>
        <taxon>Bacteroidia</taxon>
        <taxon>Bacteroidales</taxon>
        <taxon>Candidatus Cryptobacteroides</taxon>
    </lineage>
</organism>
<dbReference type="PANTHER" id="PTHR30026:SF20">
    <property type="entry name" value="OUTER MEMBRANE PROTEIN TOLC"/>
    <property type="match status" value="1"/>
</dbReference>
<keyword evidence="4" id="KW-1134">Transmembrane beta strand</keyword>
<keyword evidence="3" id="KW-0813">Transport</keyword>